<comment type="caution">
    <text evidence="2">The sequence shown here is derived from an EMBL/GenBank/DDBJ whole genome shotgun (WGS) entry which is preliminary data.</text>
</comment>
<dbReference type="InterPro" id="IPR011042">
    <property type="entry name" value="6-blade_b-propeller_TolB-like"/>
</dbReference>
<protein>
    <submittedName>
        <fullName evidence="2">Uncharacterized protein</fullName>
    </submittedName>
</protein>
<dbReference type="InterPro" id="IPR001258">
    <property type="entry name" value="NHL_repeat"/>
</dbReference>
<dbReference type="SUPFAM" id="SSF63829">
    <property type="entry name" value="Calcium-dependent phosphotriesterase"/>
    <property type="match status" value="1"/>
</dbReference>
<dbReference type="Gene3D" id="2.120.10.30">
    <property type="entry name" value="TolB, C-terminal domain"/>
    <property type="match status" value="1"/>
</dbReference>
<dbReference type="PANTHER" id="PTHR47572">
    <property type="entry name" value="LIPOPROTEIN-RELATED"/>
    <property type="match status" value="1"/>
</dbReference>
<dbReference type="AlphaFoldDB" id="X0RGH4"/>
<evidence type="ECO:0000313" key="2">
    <source>
        <dbReference type="EMBL" id="GAF67878.1"/>
    </source>
</evidence>
<organism evidence="2">
    <name type="scientific">marine sediment metagenome</name>
    <dbReference type="NCBI Taxonomy" id="412755"/>
    <lineage>
        <taxon>unclassified sequences</taxon>
        <taxon>metagenomes</taxon>
        <taxon>ecological metagenomes</taxon>
    </lineage>
</organism>
<dbReference type="InterPro" id="IPR051262">
    <property type="entry name" value="SMP-30/CGR1_Lactonase"/>
</dbReference>
<name>X0RGH4_9ZZZZ</name>
<gene>
    <name evidence="2" type="ORF">S01H1_16864</name>
</gene>
<dbReference type="EMBL" id="BARS01008903">
    <property type="protein sequence ID" value="GAF67878.1"/>
    <property type="molecule type" value="Genomic_DNA"/>
</dbReference>
<proteinExistence type="predicted"/>
<keyword evidence="1" id="KW-0677">Repeat</keyword>
<dbReference type="PANTHER" id="PTHR47572:SF4">
    <property type="entry name" value="LACTONASE DRP35"/>
    <property type="match status" value="1"/>
</dbReference>
<dbReference type="PROSITE" id="PS51125">
    <property type="entry name" value="NHL"/>
    <property type="match status" value="1"/>
</dbReference>
<reference evidence="2" key="1">
    <citation type="journal article" date="2014" name="Front. Microbiol.">
        <title>High frequency of phylogenetically diverse reductive dehalogenase-homologous genes in deep subseafloor sedimentary metagenomes.</title>
        <authorList>
            <person name="Kawai M."/>
            <person name="Futagami T."/>
            <person name="Toyoda A."/>
            <person name="Takaki Y."/>
            <person name="Nishi S."/>
            <person name="Hori S."/>
            <person name="Arai W."/>
            <person name="Tsubouchi T."/>
            <person name="Morono Y."/>
            <person name="Uchiyama I."/>
            <person name="Ito T."/>
            <person name="Fujiyama A."/>
            <person name="Inagaki F."/>
            <person name="Takami H."/>
        </authorList>
    </citation>
    <scope>NUCLEOTIDE SEQUENCE</scope>
    <source>
        <strain evidence="2">Expedition CK06-06</strain>
    </source>
</reference>
<sequence length="318" mass="34558">MLLTLPDICPTPDGMAIDGEGNIILACPNYADMTHPAVLMKIDPDNNVRLWYQMPVHPKTGVACPMGIAFGPDGDLYVADNQGWPKPNDLGRILRLHVEKGQVVGVTVVAYAMRHPNGVRVHKGHIYVTQSMLVTKDGDLLNSGVYRFELDDKGIKVNNTLDDDNLLVSLKTLNRDCQYGADGLAFDSKGNLLVANFGDATIHKIEFDEDGKVTSQTRMGKDECMKSADGICVDEKDNIYVADFSNNAICLVSPEGKVSVLASSPDCDGSKGGLDQPGEPMFRGGELIISNFDKVTGPDKLNSGHDKPYTMSVIRMDK</sequence>
<evidence type="ECO:0000256" key="1">
    <source>
        <dbReference type="ARBA" id="ARBA00022737"/>
    </source>
</evidence>
<accession>X0RGH4</accession>